<gene>
    <name evidence="2" type="ORF">DEM27_00200</name>
</gene>
<dbReference type="OrthoDB" id="973813at2"/>
<feature type="compositionally biased region" description="Basic and acidic residues" evidence="1">
    <location>
        <begin position="273"/>
        <end position="282"/>
    </location>
</feature>
<evidence type="ECO:0000313" key="3">
    <source>
        <dbReference type="Proteomes" id="UP000245252"/>
    </source>
</evidence>
<protein>
    <submittedName>
        <fullName evidence="2">Uncharacterized protein</fullName>
    </submittedName>
</protein>
<accession>A0A2U2DWI4</accession>
<proteinExistence type="predicted"/>
<sequence>MAFQSGAFQSTAFQGEPTGGTMFAREIGDDVVTIIASSVVTGALAAVESGSDTFAASGGPVVSGALAAVEVGADVFTSVPASGAMFAREIGADVFTGEGDSDGNIIIIPRDIEGGTAYLLEMAGADPETGDPVNVYFSSDGFNTLPTDTPANTHYSGRMKVPGNYERTLFGVGTTSGEMSVGVGVVELSNMDGELDYLRRLAFDGYALRILAIPRLNPKYVDAVLVFTGTVEQVELSWERASIRIRDRLAEIDKPLQPVTYAGTTISGGMNEAEGRPEDLKGSHKPTAWGAPQQIGPINSNQFDLIFDIAQNGLQSVGTIRDKGVALTPTGVNYATTALLRAASVAEGRYSTCLVNGQIKTGSKPIGQLTSAPLEGANAAARTAAQIARRMLLRMGFVEGAAFLASDIAALDGLNDAVVGYWTGTDEVAALTTVGDVLNSIGAMISPNRLGVFRMFRLDAPSGFPKAVLTRAEIIETSTRGIQLLATGDEGKGVPSWKVTIKYAKNWVEMTRSDLGTDAPDAFKSFAELEWRTAIATDEAVKAIHKLSPELTFETYLVSEADALAEAARRLSMHSVARDRFVVTVKSYLVERVDLGDVVRLQLDRFGLDAGKDFAVIGITENLDTRNTTLDLWG</sequence>
<keyword evidence="3" id="KW-1185">Reference proteome</keyword>
<name>A0A2U2DWI4_9HYPH</name>
<dbReference type="Proteomes" id="UP000245252">
    <property type="component" value="Unassembled WGS sequence"/>
</dbReference>
<organism evidence="2 3">
    <name type="scientific">Metarhizobium album</name>
    <dbReference type="NCBI Taxonomy" id="2182425"/>
    <lineage>
        <taxon>Bacteria</taxon>
        <taxon>Pseudomonadati</taxon>
        <taxon>Pseudomonadota</taxon>
        <taxon>Alphaproteobacteria</taxon>
        <taxon>Hyphomicrobiales</taxon>
        <taxon>Rhizobiaceae</taxon>
        <taxon>Metarhizobium</taxon>
    </lineage>
</organism>
<dbReference type="EMBL" id="QFBC01000001">
    <property type="protein sequence ID" value="PWE57670.1"/>
    <property type="molecule type" value="Genomic_DNA"/>
</dbReference>
<dbReference type="RefSeq" id="WP_109456187.1">
    <property type="nucleotide sequence ID" value="NZ_QFBC01000001.1"/>
</dbReference>
<reference evidence="2 3" key="1">
    <citation type="submission" date="2018-05" db="EMBL/GenBank/DDBJ databases">
        <title>The draft genome of strain NS-104.</title>
        <authorList>
            <person name="Hang P."/>
            <person name="Jiang J."/>
        </authorList>
    </citation>
    <scope>NUCLEOTIDE SEQUENCE [LARGE SCALE GENOMIC DNA]</scope>
    <source>
        <strain evidence="2 3">NS-104</strain>
    </source>
</reference>
<evidence type="ECO:0000256" key="1">
    <source>
        <dbReference type="SAM" id="MobiDB-lite"/>
    </source>
</evidence>
<comment type="caution">
    <text evidence="2">The sequence shown here is derived from an EMBL/GenBank/DDBJ whole genome shotgun (WGS) entry which is preliminary data.</text>
</comment>
<dbReference type="AlphaFoldDB" id="A0A2U2DWI4"/>
<feature type="region of interest" description="Disordered" evidence="1">
    <location>
        <begin position="263"/>
        <end position="286"/>
    </location>
</feature>
<evidence type="ECO:0000313" key="2">
    <source>
        <dbReference type="EMBL" id="PWE57670.1"/>
    </source>
</evidence>